<evidence type="ECO:0000313" key="1">
    <source>
        <dbReference type="EMBL" id="KAF6036435.1"/>
    </source>
</evidence>
<dbReference type="Proteomes" id="UP000593567">
    <property type="component" value="Unassembled WGS sequence"/>
</dbReference>
<name>A0A7J7KE00_BUGNE</name>
<comment type="caution">
    <text evidence="1">The sequence shown here is derived from an EMBL/GenBank/DDBJ whole genome shotgun (WGS) entry which is preliminary data.</text>
</comment>
<keyword evidence="2" id="KW-1185">Reference proteome</keyword>
<dbReference type="AlphaFoldDB" id="A0A7J7KE00"/>
<gene>
    <name evidence="1" type="ORF">EB796_005258</name>
</gene>
<protein>
    <submittedName>
        <fullName evidence="1">Uncharacterized protein</fullName>
    </submittedName>
</protein>
<dbReference type="EMBL" id="VXIV02000724">
    <property type="protein sequence ID" value="KAF6036435.1"/>
    <property type="molecule type" value="Genomic_DNA"/>
</dbReference>
<accession>A0A7J7KE00</accession>
<proteinExistence type="predicted"/>
<evidence type="ECO:0000313" key="2">
    <source>
        <dbReference type="Proteomes" id="UP000593567"/>
    </source>
</evidence>
<reference evidence="1" key="1">
    <citation type="submission" date="2020-06" db="EMBL/GenBank/DDBJ databases">
        <title>Draft genome of Bugula neritina, a colonial animal packing powerful symbionts and potential medicines.</title>
        <authorList>
            <person name="Rayko M."/>
        </authorList>
    </citation>
    <scope>NUCLEOTIDE SEQUENCE [LARGE SCALE GENOMIC DNA]</scope>
    <source>
        <strain evidence="1">Kwan_BN1</strain>
    </source>
</reference>
<organism evidence="1 2">
    <name type="scientific">Bugula neritina</name>
    <name type="common">Brown bryozoan</name>
    <name type="synonym">Sertularia neritina</name>
    <dbReference type="NCBI Taxonomy" id="10212"/>
    <lineage>
        <taxon>Eukaryota</taxon>
        <taxon>Metazoa</taxon>
        <taxon>Spiralia</taxon>
        <taxon>Lophotrochozoa</taxon>
        <taxon>Bryozoa</taxon>
        <taxon>Gymnolaemata</taxon>
        <taxon>Cheilostomatida</taxon>
        <taxon>Flustrina</taxon>
        <taxon>Buguloidea</taxon>
        <taxon>Bugulidae</taxon>
        <taxon>Bugula</taxon>
    </lineage>
</organism>
<sequence>MAVYFPKEFMIEKVKWHVQLATKKQRELASIVAQPHIWLVNVPSQPAEIINRDMSGDVLFVIKHHI</sequence>